<dbReference type="Gene3D" id="3.40.50.1820">
    <property type="entry name" value="alpha/beta hydrolase"/>
    <property type="match status" value="1"/>
</dbReference>
<reference evidence="2 3" key="1">
    <citation type="submission" date="2017-09" db="EMBL/GenBank/DDBJ databases">
        <title>Bacterial strain isolated from the female urinary microbiota.</title>
        <authorList>
            <person name="Thomas-White K."/>
            <person name="Kumar N."/>
            <person name="Forster S."/>
            <person name="Putonti C."/>
            <person name="Lawley T."/>
            <person name="Wolfe A.J."/>
        </authorList>
    </citation>
    <scope>NUCLEOTIDE SEQUENCE [LARGE SCALE GENOMIC DNA]</scope>
    <source>
        <strain evidence="2 3">UMB0186</strain>
    </source>
</reference>
<organism evidence="2 3">
    <name type="scientific">Gemella sanguinis</name>
    <dbReference type="NCBI Taxonomy" id="84135"/>
    <lineage>
        <taxon>Bacteria</taxon>
        <taxon>Bacillati</taxon>
        <taxon>Bacillota</taxon>
        <taxon>Bacilli</taxon>
        <taxon>Bacillales</taxon>
        <taxon>Gemellaceae</taxon>
        <taxon>Gemella</taxon>
    </lineage>
</organism>
<protein>
    <submittedName>
        <fullName evidence="2">Alpha/beta hydrolase</fullName>
    </submittedName>
</protein>
<dbReference type="EMBL" id="PNGT01000001">
    <property type="protein sequence ID" value="PMC53174.1"/>
    <property type="molecule type" value="Genomic_DNA"/>
</dbReference>
<dbReference type="Proteomes" id="UP000235670">
    <property type="component" value="Unassembled WGS sequence"/>
</dbReference>
<dbReference type="InterPro" id="IPR000073">
    <property type="entry name" value="AB_hydrolase_1"/>
</dbReference>
<proteinExistence type="predicted"/>
<keyword evidence="2" id="KW-0378">Hydrolase</keyword>
<dbReference type="OrthoDB" id="9775557at2"/>
<feature type="domain" description="AB hydrolase-1" evidence="1">
    <location>
        <begin position="47"/>
        <end position="113"/>
    </location>
</feature>
<dbReference type="RefSeq" id="WP_102189326.1">
    <property type="nucleotide sequence ID" value="NZ_PNGT01000001.1"/>
</dbReference>
<sequence>MNQKTKTFFIGGLGSNYYHAKDFIEELDEKVLFLNPYIENLQNEEDLLNWFKNEIKDLEEVYLIGHSLGGDLSRYLASQFSQVTKLVLLDGGYLNLDEIMTLDDELVDTNGYFSQQVFTDIEEVIASEKSQSSYWSKNLEEAVRNSYRYNSKTKEFELNLDLDKILNLLRLRRVIKPYDANLESKDVLFIVPVYKEEPEWRKEALSQLPSNFDITMLENCGHELYTQKPREIAKLINDWINKK</sequence>
<dbReference type="SUPFAM" id="SSF53474">
    <property type="entry name" value="alpha/beta-Hydrolases"/>
    <property type="match status" value="1"/>
</dbReference>
<comment type="caution">
    <text evidence="2">The sequence shown here is derived from an EMBL/GenBank/DDBJ whole genome shotgun (WGS) entry which is preliminary data.</text>
</comment>
<evidence type="ECO:0000313" key="2">
    <source>
        <dbReference type="EMBL" id="PMC53174.1"/>
    </source>
</evidence>
<accession>A0A2N6SGW6</accession>
<evidence type="ECO:0000259" key="1">
    <source>
        <dbReference type="Pfam" id="PF00561"/>
    </source>
</evidence>
<dbReference type="Pfam" id="PF00561">
    <property type="entry name" value="Abhydrolase_1"/>
    <property type="match status" value="1"/>
</dbReference>
<evidence type="ECO:0000313" key="3">
    <source>
        <dbReference type="Proteomes" id="UP000235670"/>
    </source>
</evidence>
<dbReference type="STRING" id="84135.GCA_001052115_00027"/>
<dbReference type="InterPro" id="IPR029058">
    <property type="entry name" value="AB_hydrolase_fold"/>
</dbReference>
<name>A0A2N6SGW6_9BACL</name>
<dbReference type="AlphaFoldDB" id="A0A2N6SGW6"/>
<dbReference type="GO" id="GO:0016787">
    <property type="term" value="F:hydrolase activity"/>
    <property type="evidence" value="ECO:0007669"/>
    <property type="project" value="UniProtKB-KW"/>
</dbReference>
<gene>
    <name evidence="2" type="ORF">CJ218_01130</name>
</gene>